<sequence>MKAAAHPVPPTAALRHLSAFLQEIESELTVEQAATMAINQWIAAARGHPANISLPPMRGYQWKVLFLPAGSGLRMYLDGQFHYAQVDGDNIFYQGRTVTPHSFTTECGGRCRNAWRDLWVLLPGERQWQPASELRRICEQELAARQLAPTEAASPVEAVRAAAQCMSEALHAALAMVEYSRDQAAARVERRVTRARRADDELADDCRLD</sequence>
<organism evidence="1 2">
    <name type="scientific">Massilia terrae</name>
    <dbReference type="NCBI Taxonomy" id="1811224"/>
    <lineage>
        <taxon>Bacteria</taxon>
        <taxon>Pseudomonadati</taxon>
        <taxon>Pseudomonadota</taxon>
        <taxon>Betaproteobacteria</taxon>
        <taxon>Burkholderiales</taxon>
        <taxon>Oxalobacteraceae</taxon>
        <taxon>Telluria group</taxon>
        <taxon>Massilia</taxon>
    </lineage>
</organism>
<protein>
    <submittedName>
        <fullName evidence="1">Uncharacterized protein</fullName>
    </submittedName>
</protein>
<keyword evidence="2" id="KW-1185">Reference proteome</keyword>
<dbReference type="Proteomes" id="UP001204621">
    <property type="component" value="Unassembled WGS sequence"/>
</dbReference>
<accession>A0ABT2CXV0</accession>
<dbReference type="EMBL" id="JANUGU010000002">
    <property type="protein sequence ID" value="MCS0658025.1"/>
    <property type="molecule type" value="Genomic_DNA"/>
</dbReference>
<dbReference type="RefSeq" id="WP_258811216.1">
    <property type="nucleotide sequence ID" value="NZ_JANUGU010000002.1"/>
</dbReference>
<comment type="caution">
    <text evidence="1">The sequence shown here is derived from an EMBL/GenBank/DDBJ whole genome shotgun (WGS) entry which is preliminary data.</text>
</comment>
<evidence type="ECO:0000313" key="2">
    <source>
        <dbReference type="Proteomes" id="UP001204621"/>
    </source>
</evidence>
<gene>
    <name evidence="1" type="ORF">NX778_08110</name>
</gene>
<proteinExistence type="predicted"/>
<evidence type="ECO:0000313" key="1">
    <source>
        <dbReference type="EMBL" id="MCS0658025.1"/>
    </source>
</evidence>
<reference evidence="1 2" key="1">
    <citation type="submission" date="2022-08" db="EMBL/GenBank/DDBJ databases">
        <title>Reclassification of Massilia species as members of the genera Telluria, Duganella, Pseudoduganella, Mokoshia gen. nov. and Zemynaea gen. nov. using orthogonal and non-orthogonal genome-based approaches.</title>
        <authorList>
            <person name="Bowman J.P."/>
        </authorList>
    </citation>
    <scope>NUCLEOTIDE SEQUENCE [LARGE SCALE GENOMIC DNA]</scope>
    <source>
        <strain evidence="1 2">JCM 31606</strain>
    </source>
</reference>
<name>A0ABT2CXV0_9BURK</name>